<name>L1L4J7_9ACTN</name>
<evidence type="ECO:0000313" key="1">
    <source>
        <dbReference type="EMBL" id="EKX67981.1"/>
    </source>
</evidence>
<protein>
    <submittedName>
        <fullName evidence="1">Uncharacterized protein</fullName>
    </submittedName>
</protein>
<dbReference type="Proteomes" id="UP000010411">
    <property type="component" value="Unassembled WGS sequence"/>
</dbReference>
<keyword evidence="2" id="KW-1185">Reference proteome</keyword>
<reference evidence="1 2" key="1">
    <citation type="submission" date="2012-11" db="EMBL/GenBank/DDBJ databases">
        <authorList>
            <person name="Huguet-Tapia J.C."/>
            <person name="Durkin A.S."/>
            <person name="Pettis G.S."/>
            <person name="Badger J.H."/>
        </authorList>
    </citation>
    <scope>NUCLEOTIDE SEQUENCE [LARGE SCALE GENOMIC DNA]</scope>
    <source>
        <strain evidence="1 2">91-03</strain>
    </source>
</reference>
<accession>L1L4J7</accession>
<dbReference type="AlphaFoldDB" id="L1L4J7"/>
<gene>
    <name evidence="1" type="ORF">STRIP9103_06958</name>
</gene>
<sequence>MLGSNVHDVGDLATLGGLIGHLVRSFGLDGCDSGLHAQTSGESPRGLARNGGRHLVPQLRRGLAGVELASRRRDGLVRGSAELLDRVERLGSAVLRTGVRRVGGSLADQYGSREKRRGGKCRTHRTACFGIHFFPDFPVWFLCACGHRPYLRR</sequence>
<organism evidence="1 2">
    <name type="scientific">Streptomyces ipomoeae 91-03</name>
    <dbReference type="NCBI Taxonomy" id="698759"/>
    <lineage>
        <taxon>Bacteria</taxon>
        <taxon>Bacillati</taxon>
        <taxon>Actinomycetota</taxon>
        <taxon>Actinomycetes</taxon>
        <taxon>Kitasatosporales</taxon>
        <taxon>Streptomycetaceae</taxon>
        <taxon>Streptomyces</taxon>
    </lineage>
</organism>
<proteinExistence type="predicted"/>
<evidence type="ECO:0000313" key="2">
    <source>
        <dbReference type="Proteomes" id="UP000010411"/>
    </source>
</evidence>
<comment type="caution">
    <text evidence="1">The sequence shown here is derived from an EMBL/GenBank/DDBJ whole genome shotgun (WGS) entry which is preliminary data.</text>
</comment>
<dbReference type="EMBL" id="AEJC01000108">
    <property type="protein sequence ID" value="EKX67981.1"/>
    <property type="molecule type" value="Genomic_DNA"/>
</dbReference>